<evidence type="ECO:0000259" key="5">
    <source>
        <dbReference type="Pfam" id="PF13525"/>
    </source>
</evidence>
<reference evidence="6 7" key="1">
    <citation type="journal article" date="2011" name="Stand. Genomic Sci.">
        <title>Complete genome sequence of the thermophilic sulfur-reducer Hippea maritima type strain (MH(2)).</title>
        <authorList>
            <person name="Huntemann M."/>
            <person name="Lu M."/>
            <person name="Nolan M."/>
            <person name="Lapidus A."/>
            <person name="Lucas S."/>
            <person name="Hammon N."/>
            <person name="Deshpande S."/>
            <person name="Cheng J.F."/>
            <person name="Tapia R."/>
            <person name="Han C."/>
            <person name="Goodwin L."/>
            <person name="Pitluck S."/>
            <person name="Liolios K."/>
            <person name="Pagani I."/>
            <person name="Ivanova N."/>
            <person name="Ovchinikova G."/>
            <person name="Pati A."/>
            <person name="Chen A."/>
            <person name="Palaniappan K."/>
            <person name="Land M."/>
            <person name="Hauser L."/>
            <person name="Jeffries C.D."/>
            <person name="Detter J.C."/>
            <person name="Brambilla E.M."/>
            <person name="Rohde M."/>
            <person name="Spring S."/>
            <person name="Goker M."/>
            <person name="Woyke T."/>
            <person name="Bristow J."/>
            <person name="Eisen J.A."/>
            <person name="Markowitz V."/>
            <person name="Hugenholtz P."/>
            <person name="Kyrpides N.C."/>
            <person name="Klenk H.P."/>
            <person name="Mavromatis K."/>
        </authorList>
    </citation>
    <scope>NUCLEOTIDE SEQUENCE [LARGE SCALE GENOMIC DNA]</scope>
    <source>
        <strain evidence="7">ATCC 700847 / DSM 10411 / MH2</strain>
    </source>
</reference>
<reference evidence="7" key="2">
    <citation type="submission" date="2011-03" db="EMBL/GenBank/DDBJ databases">
        <title>The complete genome of Hippea maritima DSM 10411.</title>
        <authorList>
            <consortium name="US DOE Joint Genome Institute (JGI-PGF)"/>
            <person name="Lucas S."/>
            <person name="Copeland A."/>
            <person name="Lapidus A."/>
            <person name="Bruce D."/>
            <person name="Goodwin L."/>
            <person name="Pitluck S."/>
            <person name="Peters L."/>
            <person name="Kyrpides N."/>
            <person name="Mavromatis K."/>
            <person name="Pagani I."/>
            <person name="Ivanova N."/>
            <person name="Mikhailova N."/>
            <person name="Lu M."/>
            <person name="Detter J.C."/>
            <person name="Tapia R."/>
            <person name="Han C."/>
            <person name="Land M."/>
            <person name="Hauser L."/>
            <person name="Markowitz V."/>
            <person name="Cheng J.-F."/>
            <person name="Hugenholtz P."/>
            <person name="Woyke T."/>
            <person name="Wu D."/>
            <person name="Spring S."/>
            <person name="Schroeder M."/>
            <person name="Brambilla E."/>
            <person name="Klenk H.-P."/>
            <person name="Eisen J.A."/>
        </authorList>
    </citation>
    <scope>NUCLEOTIDE SEQUENCE [LARGE SCALE GENOMIC DNA]</scope>
    <source>
        <strain evidence="7">ATCC 700847 / DSM 10411 / MH2</strain>
    </source>
</reference>
<evidence type="ECO:0000256" key="3">
    <source>
        <dbReference type="ARBA" id="ARBA00023237"/>
    </source>
</evidence>
<dbReference type="SUPFAM" id="SSF48452">
    <property type="entry name" value="TPR-like"/>
    <property type="match status" value="1"/>
</dbReference>
<feature type="repeat" description="TPR" evidence="4">
    <location>
        <begin position="70"/>
        <end position="103"/>
    </location>
</feature>
<feature type="repeat" description="TPR" evidence="4">
    <location>
        <begin position="203"/>
        <end position="236"/>
    </location>
</feature>
<keyword evidence="7" id="KW-1185">Reference proteome</keyword>
<keyword evidence="6" id="KW-0449">Lipoprotein</keyword>
<dbReference type="KEGG" id="hmr:Hipma_1286"/>
<keyword evidence="3" id="KW-0998">Cell outer membrane</keyword>
<organism evidence="6 7">
    <name type="scientific">Hippea maritima (strain ATCC 700847 / DSM 10411 / MH2)</name>
    <dbReference type="NCBI Taxonomy" id="760142"/>
    <lineage>
        <taxon>Bacteria</taxon>
        <taxon>Pseudomonadati</taxon>
        <taxon>Campylobacterota</taxon>
        <taxon>Desulfurellia</taxon>
        <taxon>Desulfurellales</taxon>
        <taxon>Hippeaceae</taxon>
        <taxon>Hippea</taxon>
    </lineage>
</organism>
<evidence type="ECO:0000256" key="2">
    <source>
        <dbReference type="ARBA" id="ARBA00023136"/>
    </source>
</evidence>
<dbReference type="HOGENOM" id="CLU_065982_0_2_7"/>
<dbReference type="STRING" id="760142.Hipma_1286"/>
<dbReference type="InterPro" id="IPR017689">
    <property type="entry name" value="BamD"/>
</dbReference>
<dbReference type="InterPro" id="IPR019734">
    <property type="entry name" value="TPR_rpt"/>
</dbReference>
<dbReference type="AlphaFoldDB" id="F2LXD0"/>
<dbReference type="eggNOG" id="COG4105">
    <property type="taxonomic scope" value="Bacteria"/>
</dbReference>
<evidence type="ECO:0000313" key="7">
    <source>
        <dbReference type="Proteomes" id="UP000008139"/>
    </source>
</evidence>
<dbReference type="SMART" id="SM00028">
    <property type="entry name" value="TPR"/>
    <property type="match status" value="2"/>
</dbReference>
<dbReference type="Gene3D" id="1.25.40.10">
    <property type="entry name" value="Tetratricopeptide repeat domain"/>
    <property type="match status" value="1"/>
</dbReference>
<gene>
    <name evidence="6" type="ordered locus">Hipma_1286</name>
</gene>
<dbReference type="NCBIfam" id="TIGR03302">
    <property type="entry name" value="OM_YfiO"/>
    <property type="match status" value="1"/>
</dbReference>
<dbReference type="Proteomes" id="UP000008139">
    <property type="component" value="Chromosome"/>
</dbReference>
<protein>
    <submittedName>
        <fullName evidence="6">Outer membrane assembly lipoprotein YfiO</fullName>
    </submittedName>
</protein>
<evidence type="ECO:0000256" key="4">
    <source>
        <dbReference type="PROSITE-ProRule" id="PRU00339"/>
    </source>
</evidence>
<dbReference type="InterPro" id="IPR039565">
    <property type="entry name" value="BamD-like"/>
</dbReference>
<dbReference type="InParanoid" id="F2LXD0"/>
<dbReference type="Pfam" id="PF13525">
    <property type="entry name" value="YfiO"/>
    <property type="match status" value="1"/>
</dbReference>
<accession>F2LXD0</accession>
<dbReference type="InterPro" id="IPR011990">
    <property type="entry name" value="TPR-like_helical_dom_sf"/>
</dbReference>
<dbReference type="RefSeq" id="WP_013682276.1">
    <property type="nucleotide sequence ID" value="NC_015318.1"/>
</dbReference>
<dbReference type="PROSITE" id="PS51257">
    <property type="entry name" value="PROKAR_LIPOPROTEIN"/>
    <property type="match status" value="1"/>
</dbReference>
<keyword evidence="2" id="KW-0472">Membrane</keyword>
<sequence>MKKTIALLGICAIALAGCSSHKKIIPKEEEKPAYEWYNEGIQDYINHDYSEAEHALTMINAQHPGSIYAKRATIALGDVYFAKGEYILARDYYRKFIKLYPNSKEAVYAKYHIALSFYKARNGYKCDATPVREAIKEFLDLLDKYPNNPYKDKIYYYITKSVEELYKHELFVAKFYADLDEFNAAKNRLNYMYKHFKNVNFNDEMLFLLGKVYYHLGKKQQAKEFFKELIKKYPNSDYAGKAKEFINESSH</sequence>
<evidence type="ECO:0000313" key="6">
    <source>
        <dbReference type="EMBL" id="AEA34244.1"/>
    </source>
</evidence>
<keyword evidence="4" id="KW-0802">TPR repeat</keyword>
<proteinExistence type="inferred from homology"/>
<dbReference type="HAMAP" id="MF_00922">
    <property type="entry name" value="OM_assembly_BamD"/>
    <property type="match status" value="1"/>
</dbReference>
<dbReference type="FunCoup" id="F2LXD0">
    <property type="interactions" value="49"/>
</dbReference>
<dbReference type="PROSITE" id="PS50005">
    <property type="entry name" value="TPR"/>
    <property type="match status" value="2"/>
</dbReference>
<feature type="domain" description="Outer membrane lipoprotein BamD-like" evidence="5">
    <location>
        <begin position="30"/>
        <end position="224"/>
    </location>
</feature>
<evidence type="ECO:0000256" key="1">
    <source>
        <dbReference type="ARBA" id="ARBA00022729"/>
    </source>
</evidence>
<dbReference type="EMBL" id="CP002606">
    <property type="protein sequence ID" value="AEA34244.1"/>
    <property type="molecule type" value="Genomic_DNA"/>
</dbReference>
<name>F2LXD0_HIPMA</name>
<keyword evidence="1" id="KW-0732">Signal</keyword>